<comment type="catalytic activity">
    <reaction evidence="1">
        <text>L-threonine = 2-oxobutanoate + NH4(+)</text>
        <dbReference type="Rhea" id="RHEA:22108"/>
        <dbReference type="ChEBI" id="CHEBI:16763"/>
        <dbReference type="ChEBI" id="CHEBI:28938"/>
        <dbReference type="ChEBI" id="CHEBI:57926"/>
        <dbReference type="EC" id="4.3.1.19"/>
    </reaction>
</comment>
<accession>A0A4R2KVP9</accession>
<proteinExistence type="inferred from homology"/>
<evidence type="ECO:0000256" key="8">
    <source>
        <dbReference type="ARBA" id="ARBA00031427"/>
    </source>
</evidence>
<dbReference type="InterPro" id="IPR036052">
    <property type="entry name" value="TrpB-like_PALP_sf"/>
</dbReference>
<dbReference type="GO" id="GO:0003941">
    <property type="term" value="F:L-serine ammonia-lyase activity"/>
    <property type="evidence" value="ECO:0007669"/>
    <property type="project" value="TreeGrafter"/>
</dbReference>
<organism evidence="10 11">
    <name type="scientific">Marinisporobacter balticus</name>
    <dbReference type="NCBI Taxonomy" id="2018667"/>
    <lineage>
        <taxon>Bacteria</taxon>
        <taxon>Bacillati</taxon>
        <taxon>Bacillota</taxon>
        <taxon>Clostridia</taxon>
        <taxon>Peptostreptococcales</taxon>
        <taxon>Thermotaleaceae</taxon>
        <taxon>Marinisporobacter</taxon>
    </lineage>
</organism>
<dbReference type="FunFam" id="3.40.50.1100:FF:000005">
    <property type="entry name" value="Threonine dehydratase catabolic"/>
    <property type="match status" value="1"/>
</dbReference>
<keyword evidence="11" id="KW-1185">Reference proteome</keyword>
<sequence length="320" mass="35001">MLKYKDVTLAYERIKEHISTTALEKSFRLSDKDSEVFLKLDNQQPVVKSYKIRGAMSKATSLTEEDIKRGVTAISSGNHGASLAYTASKLGIEQTEIFVPETTPFSKVEKIRCFGAKVNKVGKNYDEAHHIGEQKINERGLIEVNPCEDPICIAGAGTVALEILKQNPEINVILVPIGGGGLITGIGVYAKHINPNIEVIGVQTKASPAMKKSLEDKVCYEYFEASESICDALIGGIAKVPYEMADKCIDDVIIVAEEAIGKATVEILKHEKIVCEPSSATVYAAYKENRERFKGKKVALVITGGNIGDEQLKSLIDQYY</sequence>
<evidence type="ECO:0000256" key="1">
    <source>
        <dbReference type="ARBA" id="ARBA00001274"/>
    </source>
</evidence>
<dbReference type="GO" id="GO:0006567">
    <property type="term" value="P:L-threonine catabolic process"/>
    <property type="evidence" value="ECO:0007669"/>
    <property type="project" value="TreeGrafter"/>
</dbReference>
<dbReference type="Proteomes" id="UP000294919">
    <property type="component" value="Unassembled WGS sequence"/>
</dbReference>
<dbReference type="EC" id="4.3.1.19" evidence="4"/>
<feature type="domain" description="Tryptophan synthase beta chain-like PALP" evidence="9">
    <location>
        <begin position="15"/>
        <end position="304"/>
    </location>
</feature>
<reference evidence="10 11" key="1">
    <citation type="submission" date="2019-03" db="EMBL/GenBank/DDBJ databases">
        <title>Genomic Encyclopedia of Type Strains, Phase IV (KMG-IV): sequencing the most valuable type-strain genomes for metagenomic binning, comparative biology and taxonomic classification.</title>
        <authorList>
            <person name="Goeker M."/>
        </authorList>
    </citation>
    <scope>NUCLEOTIDE SEQUENCE [LARGE SCALE GENOMIC DNA]</scope>
    <source>
        <strain evidence="10 11">DSM 102940</strain>
    </source>
</reference>
<keyword evidence="6" id="KW-0456">Lyase</keyword>
<dbReference type="GO" id="GO:0009097">
    <property type="term" value="P:isoleucine biosynthetic process"/>
    <property type="evidence" value="ECO:0007669"/>
    <property type="project" value="TreeGrafter"/>
</dbReference>
<evidence type="ECO:0000256" key="7">
    <source>
        <dbReference type="ARBA" id="ARBA00025527"/>
    </source>
</evidence>
<dbReference type="RefSeq" id="WP_132244203.1">
    <property type="nucleotide sequence ID" value="NZ_SLWV01000007.1"/>
</dbReference>
<name>A0A4R2KVP9_9FIRM</name>
<protein>
    <recommendedName>
        <fullName evidence="4">threonine ammonia-lyase</fullName>
        <ecNumber evidence="4">4.3.1.19</ecNumber>
    </recommendedName>
    <alternativeName>
        <fullName evidence="8">Threonine deaminase</fullName>
    </alternativeName>
</protein>
<evidence type="ECO:0000256" key="6">
    <source>
        <dbReference type="ARBA" id="ARBA00023239"/>
    </source>
</evidence>
<dbReference type="OrthoDB" id="9811476at2"/>
<dbReference type="PANTHER" id="PTHR48078">
    <property type="entry name" value="THREONINE DEHYDRATASE, MITOCHONDRIAL-RELATED"/>
    <property type="match status" value="1"/>
</dbReference>
<evidence type="ECO:0000256" key="3">
    <source>
        <dbReference type="ARBA" id="ARBA00010869"/>
    </source>
</evidence>
<evidence type="ECO:0000313" key="10">
    <source>
        <dbReference type="EMBL" id="TCO76907.1"/>
    </source>
</evidence>
<keyword evidence="5" id="KW-0663">Pyridoxal phosphate</keyword>
<dbReference type="Gene3D" id="3.40.50.1100">
    <property type="match status" value="2"/>
</dbReference>
<evidence type="ECO:0000256" key="4">
    <source>
        <dbReference type="ARBA" id="ARBA00012096"/>
    </source>
</evidence>
<comment type="similarity">
    <text evidence="3">Belongs to the serine/threonine dehydratase family.</text>
</comment>
<evidence type="ECO:0000256" key="5">
    <source>
        <dbReference type="ARBA" id="ARBA00022898"/>
    </source>
</evidence>
<dbReference type="SUPFAM" id="SSF53686">
    <property type="entry name" value="Tryptophan synthase beta subunit-like PLP-dependent enzymes"/>
    <property type="match status" value="1"/>
</dbReference>
<dbReference type="InterPro" id="IPR050147">
    <property type="entry name" value="Ser/Thr_Dehydratase"/>
</dbReference>
<gene>
    <name evidence="10" type="ORF">EV214_10764</name>
</gene>
<comment type="cofactor">
    <cofactor evidence="2">
        <name>pyridoxal 5'-phosphate</name>
        <dbReference type="ChEBI" id="CHEBI:597326"/>
    </cofactor>
</comment>
<dbReference type="Pfam" id="PF00291">
    <property type="entry name" value="PALP"/>
    <property type="match status" value="1"/>
</dbReference>
<dbReference type="GO" id="GO:0006565">
    <property type="term" value="P:L-serine catabolic process"/>
    <property type="evidence" value="ECO:0007669"/>
    <property type="project" value="TreeGrafter"/>
</dbReference>
<dbReference type="InterPro" id="IPR001926">
    <property type="entry name" value="TrpB-like_PALP"/>
</dbReference>
<evidence type="ECO:0000313" key="11">
    <source>
        <dbReference type="Proteomes" id="UP000294919"/>
    </source>
</evidence>
<dbReference type="AlphaFoldDB" id="A0A4R2KVP9"/>
<comment type="caution">
    <text evidence="10">The sequence shown here is derived from an EMBL/GenBank/DDBJ whole genome shotgun (WGS) entry which is preliminary data.</text>
</comment>
<evidence type="ECO:0000256" key="2">
    <source>
        <dbReference type="ARBA" id="ARBA00001933"/>
    </source>
</evidence>
<evidence type="ECO:0000259" key="9">
    <source>
        <dbReference type="Pfam" id="PF00291"/>
    </source>
</evidence>
<dbReference type="EMBL" id="SLWV01000007">
    <property type="protein sequence ID" value="TCO76907.1"/>
    <property type="molecule type" value="Genomic_DNA"/>
</dbReference>
<dbReference type="PANTHER" id="PTHR48078:SF6">
    <property type="entry name" value="L-THREONINE DEHYDRATASE CATABOLIC TDCB"/>
    <property type="match status" value="1"/>
</dbReference>
<comment type="function">
    <text evidence="7">Catalyzes the anaerobic formation of alpha-ketobutyrate and ammonia from threonine in a two-step reaction. The first step involved a dehydration of threonine and a production of enamine intermediates (aminocrotonate), which tautomerizes to its imine form (iminobutyrate). Both intermediates are unstable and short-lived. The second step is the nonenzymatic hydrolysis of the enamine/imine intermediates to form 2-ketobutyrate and free ammonia. In the low water environment of the cell, the second step is accelerated by RidA.</text>
</comment>
<dbReference type="GO" id="GO:0004794">
    <property type="term" value="F:threonine deaminase activity"/>
    <property type="evidence" value="ECO:0007669"/>
    <property type="project" value="UniProtKB-EC"/>
</dbReference>